<evidence type="ECO:0000256" key="1">
    <source>
        <dbReference type="SAM" id="MobiDB-lite"/>
    </source>
</evidence>
<evidence type="ECO:0000313" key="3">
    <source>
        <dbReference type="EMBL" id="RSZ55257.1"/>
    </source>
</evidence>
<comment type="caution">
    <text evidence="3">The sequence shown here is derived from an EMBL/GenBank/DDBJ whole genome shotgun (WGS) entry which is preliminary data.</text>
</comment>
<dbReference type="PANTHER" id="PTHR30121:SF6">
    <property type="entry name" value="SLR6007 PROTEIN"/>
    <property type="match status" value="1"/>
</dbReference>
<protein>
    <recommendedName>
        <fullName evidence="5">Conjugal transfer protein TrbC</fullName>
    </recommendedName>
</protein>
<dbReference type="AlphaFoldDB" id="A0A430HCM5"/>
<dbReference type="Proteomes" id="UP000278085">
    <property type="component" value="Unassembled WGS sequence"/>
</dbReference>
<sequence length="735" mass="81914">MLVRPPGEIDPSKLARDTQPSGTRFADALFRPSNFRNFLLLLIALQLYIPLLWPVWIFTILFISMSFYSRQFRMPLRMPKDLGGLDHGDYRDDLVEDSFLFGLISKSRIARTAMVAGGILYLGYLRSQYSAEQGREMWLTNSDARTHLFLAATTGGGKSETLLGLAYNALSWGSGCVYGDGKASSNVPFCLWSLARRLGREDDFLVLNFLTGGADPFLAMVDHDEGRTIGRRDLGQSNSMNAFADGSADFLLQLMASIIPKATGEGQKWQQRALNMIDAVLRTLCYKRARGELDISVGIIRHYLALPNLVQLYLEGRDGKIPELAFLPIKAYFETGLPGFNPSLAHDPSQWDPEIYNQHGYLTGEFARTLSMLMDTYGHIFLDKYPDVDISDALQNNRILVVMIPSMEKSASEAAALGKLYVSAMRLSMAKDLGHHLEGTRAQILDTNPTNAPNPSIIINDELQAYFAEGIATMYAQARELNYMMVASAQDVQALKRAEAGKEVGSLIANTKIKWTLALEDPEDTFDLFRKAGGDAYFNMLDGYDAVEGTFSTSYRAQTTTRIQKQDRIKLSDLKKLNPGEGIVIFKNSALPCASFYIRDEDKKSAKLALHLNRFLQIARPTFRKLPHSAEKIGEKDSRLADYILAQLCRGEEQAYPLLDDPVLTAIKTAASHMNEISRFKVGPVERGIVLFQAARAALRKARIEGRSGYMHKARPDAEGIDDNWDLEGTEDGNV</sequence>
<dbReference type="Gene3D" id="3.40.50.300">
    <property type="entry name" value="P-loop containing nucleotide triphosphate hydrolases"/>
    <property type="match status" value="1"/>
</dbReference>
<accession>A0A430HCM5</accession>
<dbReference type="EMBL" id="RXLQ01000030">
    <property type="protein sequence ID" value="RSZ55257.1"/>
    <property type="molecule type" value="Genomic_DNA"/>
</dbReference>
<feature type="compositionally biased region" description="Acidic residues" evidence="1">
    <location>
        <begin position="719"/>
        <end position="735"/>
    </location>
</feature>
<keyword evidence="2" id="KW-0472">Membrane</keyword>
<organism evidence="3 4">
    <name type="scientific">Massilia atriviolacea</name>
    <dbReference type="NCBI Taxonomy" id="2495579"/>
    <lineage>
        <taxon>Bacteria</taxon>
        <taxon>Pseudomonadati</taxon>
        <taxon>Pseudomonadota</taxon>
        <taxon>Betaproteobacteria</taxon>
        <taxon>Burkholderiales</taxon>
        <taxon>Oxalobacteraceae</taxon>
        <taxon>Telluria group</taxon>
        <taxon>Massilia</taxon>
    </lineage>
</organism>
<evidence type="ECO:0008006" key="5">
    <source>
        <dbReference type="Google" id="ProtNLM"/>
    </source>
</evidence>
<reference evidence="3 4" key="1">
    <citation type="submission" date="2018-12" db="EMBL/GenBank/DDBJ databases">
        <authorList>
            <person name="Yang E."/>
        </authorList>
    </citation>
    <scope>NUCLEOTIDE SEQUENCE [LARGE SCALE GENOMIC DNA]</scope>
    <source>
        <strain evidence="3 4">SOD</strain>
    </source>
</reference>
<dbReference type="RefSeq" id="WP_126077789.1">
    <property type="nucleotide sequence ID" value="NZ_CP051166.1"/>
</dbReference>
<dbReference type="InterPro" id="IPR051162">
    <property type="entry name" value="T4SS_component"/>
</dbReference>
<gene>
    <name evidence="3" type="ORF">EJB06_30500</name>
</gene>
<feature type="transmembrane region" description="Helical" evidence="2">
    <location>
        <begin position="38"/>
        <end position="68"/>
    </location>
</feature>
<evidence type="ECO:0000313" key="4">
    <source>
        <dbReference type="Proteomes" id="UP000278085"/>
    </source>
</evidence>
<keyword evidence="4" id="KW-1185">Reference proteome</keyword>
<evidence type="ECO:0000256" key="2">
    <source>
        <dbReference type="SAM" id="Phobius"/>
    </source>
</evidence>
<keyword evidence="2" id="KW-0812">Transmembrane</keyword>
<feature type="region of interest" description="Disordered" evidence="1">
    <location>
        <begin position="1"/>
        <end position="20"/>
    </location>
</feature>
<dbReference type="SUPFAM" id="SSF52540">
    <property type="entry name" value="P-loop containing nucleoside triphosphate hydrolases"/>
    <property type="match status" value="1"/>
</dbReference>
<keyword evidence="2" id="KW-1133">Transmembrane helix</keyword>
<dbReference type="PANTHER" id="PTHR30121">
    <property type="entry name" value="UNCHARACTERIZED PROTEIN YJGR-RELATED"/>
    <property type="match status" value="1"/>
</dbReference>
<name>A0A430HCM5_9BURK</name>
<proteinExistence type="predicted"/>
<dbReference type="InterPro" id="IPR027417">
    <property type="entry name" value="P-loop_NTPase"/>
</dbReference>
<dbReference type="OrthoDB" id="7817736at2"/>
<feature type="region of interest" description="Disordered" evidence="1">
    <location>
        <begin position="713"/>
        <end position="735"/>
    </location>
</feature>